<dbReference type="InterPro" id="IPR050109">
    <property type="entry name" value="HTH-type_TetR-like_transc_reg"/>
</dbReference>
<feature type="domain" description="HTH tetR-type" evidence="3">
    <location>
        <begin position="13"/>
        <end position="73"/>
    </location>
</feature>
<reference evidence="4 5" key="1">
    <citation type="journal article" date="2019" name="Emerg. Microbes Infect.">
        <title>Comprehensive subspecies identification of 175 nontuberculous mycobacteria species based on 7547 genomic profiles.</title>
        <authorList>
            <person name="Matsumoto Y."/>
            <person name="Kinjo T."/>
            <person name="Motooka D."/>
            <person name="Nabeya D."/>
            <person name="Jung N."/>
            <person name="Uechi K."/>
            <person name="Horii T."/>
            <person name="Iida T."/>
            <person name="Fujita J."/>
            <person name="Nakamura S."/>
        </authorList>
    </citation>
    <scope>NUCLEOTIDE SEQUENCE [LARGE SCALE GENOMIC DNA]</scope>
    <source>
        <strain evidence="4 5">JCM 12143</strain>
    </source>
</reference>
<dbReference type="InterPro" id="IPR009057">
    <property type="entry name" value="Homeodomain-like_sf"/>
</dbReference>
<dbReference type="GO" id="GO:0000976">
    <property type="term" value="F:transcription cis-regulatory region binding"/>
    <property type="evidence" value="ECO:0007669"/>
    <property type="project" value="TreeGrafter"/>
</dbReference>
<keyword evidence="1 2" id="KW-0238">DNA-binding</keyword>
<sequence>MAGRAWLSDQRGELAAEKILDAAEKLFAQHDPGSVGMHEIARTAGCSRATLYRYFDSRDALYTAYVHRWANTLYHELTQRLAGVDDPAQRLVTGITESLALVRSNPALASWFAETGPPIGAAMAERSELITAMVTTFLSALETGDTEAVQQRARWVVRVMTSLLSFPGHDADDERAMLMQFVVPVVTPSGVRSPGITGPG</sequence>
<gene>
    <name evidence="4" type="ORF">MTER_28780</name>
</gene>
<evidence type="ECO:0000256" key="1">
    <source>
        <dbReference type="ARBA" id="ARBA00023125"/>
    </source>
</evidence>
<dbReference type="Proteomes" id="UP000467636">
    <property type="component" value="Chromosome"/>
</dbReference>
<organism evidence="4 5">
    <name type="scientific">Mycolicibacter terrae</name>
    <dbReference type="NCBI Taxonomy" id="1788"/>
    <lineage>
        <taxon>Bacteria</taxon>
        <taxon>Bacillati</taxon>
        <taxon>Actinomycetota</taxon>
        <taxon>Actinomycetes</taxon>
        <taxon>Mycobacteriales</taxon>
        <taxon>Mycobacteriaceae</taxon>
        <taxon>Mycolicibacter</taxon>
    </lineage>
</organism>
<dbReference type="AlphaFoldDB" id="A0AAD1HXM3"/>
<dbReference type="GO" id="GO:0003700">
    <property type="term" value="F:DNA-binding transcription factor activity"/>
    <property type="evidence" value="ECO:0007669"/>
    <property type="project" value="TreeGrafter"/>
</dbReference>
<name>A0AAD1HXM3_9MYCO</name>
<dbReference type="PRINTS" id="PR00455">
    <property type="entry name" value="HTHTETR"/>
</dbReference>
<dbReference type="Gene3D" id="1.10.357.10">
    <property type="entry name" value="Tetracycline Repressor, domain 2"/>
    <property type="match status" value="1"/>
</dbReference>
<dbReference type="Pfam" id="PF00440">
    <property type="entry name" value="TetR_N"/>
    <property type="match status" value="1"/>
</dbReference>
<evidence type="ECO:0000313" key="4">
    <source>
        <dbReference type="EMBL" id="BBX23467.1"/>
    </source>
</evidence>
<feature type="DNA-binding region" description="H-T-H motif" evidence="2">
    <location>
        <begin position="36"/>
        <end position="55"/>
    </location>
</feature>
<protein>
    <submittedName>
        <fullName evidence="4">HTH-type transcriptional regulator</fullName>
    </submittedName>
</protein>
<dbReference type="PANTHER" id="PTHR30055:SF200">
    <property type="entry name" value="HTH-TYPE TRANSCRIPTIONAL REPRESSOR BDCR"/>
    <property type="match status" value="1"/>
</dbReference>
<dbReference type="SUPFAM" id="SSF46689">
    <property type="entry name" value="Homeodomain-like"/>
    <property type="match status" value="1"/>
</dbReference>
<evidence type="ECO:0000313" key="5">
    <source>
        <dbReference type="Proteomes" id="UP000467636"/>
    </source>
</evidence>
<proteinExistence type="predicted"/>
<dbReference type="PROSITE" id="PS50977">
    <property type="entry name" value="HTH_TETR_2"/>
    <property type="match status" value="1"/>
</dbReference>
<dbReference type="PANTHER" id="PTHR30055">
    <property type="entry name" value="HTH-TYPE TRANSCRIPTIONAL REGULATOR RUTR"/>
    <property type="match status" value="1"/>
</dbReference>
<evidence type="ECO:0000256" key="2">
    <source>
        <dbReference type="PROSITE-ProRule" id="PRU00335"/>
    </source>
</evidence>
<dbReference type="EMBL" id="AP022564">
    <property type="protein sequence ID" value="BBX23467.1"/>
    <property type="molecule type" value="Genomic_DNA"/>
</dbReference>
<accession>A0AAD1HXM3</accession>
<evidence type="ECO:0000259" key="3">
    <source>
        <dbReference type="PROSITE" id="PS50977"/>
    </source>
</evidence>
<dbReference type="InterPro" id="IPR001647">
    <property type="entry name" value="HTH_TetR"/>
</dbReference>
<dbReference type="RefSeq" id="WP_085261254.1">
    <property type="nucleotide sequence ID" value="NZ_AP022564.1"/>
</dbReference>
<keyword evidence="5" id="KW-1185">Reference proteome</keyword>